<feature type="region of interest" description="Disordered" evidence="2">
    <location>
        <begin position="6156"/>
        <end position="6208"/>
    </location>
</feature>
<feature type="compositionally biased region" description="Basic and acidic residues" evidence="2">
    <location>
        <begin position="5998"/>
        <end position="6016"/>
    </location>
</feature>
<feature type="compositionally biased region" description="Polar residues" evidence="2">
    <location>
        <begin position="4359"/>
        <end position="4369"/>
    </location>
</feature>
<feature type="region of interest" description="Disordered" evidence="2">
    <location>
        <begin position="2181"/>
        <end position="2447"/>
    </location>
</feature>
<feature type="region of interest" description="Disordered" evidence="2">
    <location>
        <begin position="1012"/>
        <end position="1307"/>
    </location>
</feature>
<feature type="compositionally biased region" description="Basic and acidic residues" evidence="2">
    <location>
        <begin position="3025"/>
        <end position="3034"/>
    </location>
</feature>
<feature type="region of interest" description="Disordered" evidence="2">
    <location>
        <begin position="3153"/>
        <end position="3185"/>
    </location>
</feature>
<reference evidence="4" key="1">
    <citation type="journal article" date="2011" name="PLoS Genet.">
        <title>Genomic analysis of the necrotrophic fungal pathogens Sclerotinia sclerotiorum and Botrytis cinerea.</title>
        <authorList>
            <person name="Amselem J."/>
            <person name="Cuomo C.A."/>
            <person name="van Kan J.A."/>
            <person name="Viaud M."/>
            <person name="Benito E.P."/>
            <person name="Couloux A."/>
            <person name="Coutinho P.M."/>
            <person name="de Vries R.P."/>
            <person name="Dyer P.S."/>
            <person name="Fillinger S."/>
            <person name="Fournier E."/>
            <person name="Gout L."/>
            <person name="Hahn M."/>
            <person name="Kohn L."/>
            <person name="Lapalu N."/>
            <person name="Plummer K.M."/>
            <person name="Pradier J.M."/>
            <person name="Quevillon E."/>
            <person name="Sharon A."/>
            <person name="Simon A."/>
            <person name="ten Have A."/>
            <person name="Tudzynski B."/>
            <person name="Tudzynski P."/>
            <person name="Wincker P."/>
            <person name="Andrew M."/>
            <person name="Anthouard V."/>
            <person name="Beever R.E."/>
            <person name="Beffa R."/>
            <person name="Benoit I."/>
            <person name="Bouzid O."/>
            <person name="Brault B."/>
            <person name="Chen Z."/>
            <person name="Choquer M."/>
            <person name="Collemare J."/>
            <person name="Cotton P."/>
            <person name="Danchin E.G."/>
            <person name="Da Silva C."/>
            <person name="Gautier A."/>
            <person name="Giraud C."/>
            <person name="Giraud T."/>
            <person name="Gonzalez C."/>
            <person name="Grossetete S."/>
            <person name="Guldener U."/>
            <person name="Henrissat B."/>
            <person name="Howlett B.J."/>
            <person name="Kodira C."/>
            <person name="Kretschmer M."/>
            <person name="Lappartient A."/>
            <person name="Leroch M."/>
            <person name="Levis C."/>
            <person name="Mauceli E."/>
            <person name="Neuveglise C."/>
            <person name="Oeser B."/>
            <person name="Pearson M."/>
            <person name="Poulain J."/>
            <person name="Poussereau N."/>
            <person name="Quesneville H."/>
            <person name="Rascle C."/>
            <person name="Schumacher J."/>
            <person name="Segurens B."/>
            <person name="Sexton A."/>
            <person name="Silva E."/>
            <person name="Sirven C."/>
            <person name="Soanes D.M."/>
            <person name="Talbot N.J."/>
            <person name="Templeton M."/>
            <person name="Yandava C."/>
            <person name="Yarden O."/>
            <person name="Zeng Q."/>
            <person name="Rollins J.A."/>
            <person name="Lebrun M.H."/>
            <person name="Dickman M."/>
        </authorList>
    </citation>
    <scope>NUCLEOTIDE SEQUENCE [LARGE SCALE GENOMIC DNA]</scope>
    <source>
        <strain evidence="4">ATCC 18683 / 1980 / Ss-1</strain>
    </source>
</reference>
<feature type="region of interest" description="Disordered" evidence="2">
    <location>
        <begin position="404"/>
        <end position="490"/>
    </location>
</feature>
<feature type="compositionally biased region" description="Basic and acidic residues" evidence="2">
    <location>
        <begin position="1906"/>
        <end position="1933"/>
    </location>
</feature>
<dbReference type="GO" id="GO:0009611">
    <property type="term" value="P:response to wounding"/>
    <property type="evidence" value="ECO:0000318"/>
    <property type="project" value="GO_Central"/>
</dbReference>
<feature type="compositionally biased region" description="Basic and acidic residues" evidence="2">
    <location>
        <begin position="1258"/>
        <end position="1274"/>
    </location>
</feature>
<feature type="compositionally biased region" description="Low complexity" evidence="2">
    <location>
        <begin position="794"/>
        <end position="803"/>
    </location>
</feature>
<feature type="compositionally biased region" description="Basic and acidic residues" evidence="2">
    <location>
        <begin position="3965"/>
        <end position="3984"/>
    </location>
</feature>
<feature type="compositionally biased region" description="Basic residues" evidence="2">
    <location>
        <begin position="472"/>
        <end position="483"/>
    </location>
</feature>
<feature type="compositionally biased region" description="Polar residues" evidence="2">
    <location>
        <begin position="660"/>
        <end position="669"/>
    </location>
</feature>
<feature type="region of interest" description="Disordered" evidence="2">
    <location>
        <begin position="5860"/>
        <end position="5932"/>
    </location>
</feature>
<feature type="compositionally biased region" description="Basic and acidic residues" evidence="2">
    <location>
        <begin position="2911"/>
        <end position="2933"/>
    </location>
</feature>
<feature type="compositionally biased region" description="Polar residues" evidence="2">
    <location>
        <begin position="2835"/>
        <end position="2848"/>
    </location>
</feature>
<feature type="compositionally biased region" description="Basic and acidic residues" evidence="2">
    <location>
        <begin position="1282"/>
        <end position="1299"/>
    </location>
</feature>
<dbReference type="PANTHER" id="PTHR40641:SF2">
    <property type="entry name" value="INVOLUCRIN REPEAT PROTEIN"/>
    <property type="match status" value="1"/>
</dbReference>
<feature type="compositionally biased region" description="Basic and acidic residues" evidence="2">
    <location>
        <begin position="2467"/>
        <end position="2478"/>
    </location>
</feature>
<feature type="region of interest" description="Disordered" evidence="2">
    <location>
        <begin position="5065"/>
        <end position="5085"/>
    </location>
</feature>
<feature type="region of interest" description="Disordered" evidence="2">
    <location>
        <begin position="523"/>
        <end position="551"/>
    </location>
</feature>
<feature type="compositionally biased region" description="Polar residues" evidence="2">
    <location>
        <begin position="1526"/>
        <end position="1539"/>
    </location>
</feature>
<proteinExistence type="predicted"/>
<evidence type="ECO:0000256" key="1">
    <source>
        <dbReference type="SAM" id="Coils"/>
    </source>
</evidence>
<feature type="compositionally biased region" description="Acidic residues" evidence="2">
    <location>
        <begin position="436"/>
        <end position="449"/>
    </location>
</feature>
<dbReference type="STRING" id="665079.A7EHG6"/>
<feature type="region of interest" description="Disordered" evidence="2">
    <location>
        <begin position="3273"/>
        <end position="3328"/>
    </location>
</feature>
<feature type="compositionally biased region" description="Low complexity" evidence="2">
    <location>
        <begin position="4685"/>
        <end position="4695"/>
    </location>
</feature>
<feature type="region of interest" description="Disordered" evidence="2">
    <location>
        <begin position="6739"/>
        <end position="6771"/>
    </location>
</feature>
<dbReference type="GeneID" id="5490491"/>
<feature type="compositionally biased region" description="Basic and acidic residues" evidence="2">
    <location>
        <begin position="1"/>
        <end position="10"/>
    </location>
</feature>
<feature type="compositionally biased region" description="Basic and acidic residues" evidence="2">
    <location>
        <begin position="5234"/>
        <end position="5244"/>
    </location>
</feature>
<feature type="compositionally biased region" description="Basic and acidic residues" evidence="2">
    <location>
        <begin position="5810"/>
        <end position="5829"/>
    </location>
</feature>
<dbReference type="Proteomes" id="UP000001312">
    <property type="component" value="Unassembled WGS sequence"/>
</dbReference>
<feature type="compositionally biased region" description="Polar residues" evidence="2">
    <location>
        <begin position="2659"/>
        <end position="2674"/>
    </location>
</feature>
<feature type="compositionally biased region" description="Polar residues" evidence="2">
    <location>
        <begin position="6195"/>
        <end position="6205"/>
    </location>
</feature>
<feature type="region of interest" description="Disordered" evidence="2">
    <location>
        <begin position="4586"/>
        <end position="4640"/>
    </location>
</feature>
<feature type="compositionally biased region" description="Basic and acidic residues" evidence="2">
    <location>
        <begin position="4479"/>
        <end position="4488"/>
    </location>
</feature>
<feature type="compositionally biased region" description="Polar residues" evidence="2">
    <location>
        <begin position="4611"/>
        <end position="4621"/>
    </location>
</feature>
<feature type="compositionally biased region" description="Acidic residues" evidence="2">
    <location>
        <begin position="2483"/>
        <end position="2493"/>
    </location>
</feature>
<feature type="region of interest" description="Disordered" evidence="2">
    <location>
        <begin position="5998"/>
        <end position="6017"/>
    </location>
</feature>
<feature type="compositionally biased region" description="Basic and acidic residues" evidence="2">
    <location>
        <begin position="5520"/>
        <end position="5537"/>
    </location>
</feature>
<dbReference type="eggNOG" id="ENOG502QRYC">
    <property type="taxonomic scope" value="Eukaryota"/>
</dbReference>
<feature type="region of interest" description="Disordered" evidence="2">
    <location>
        <begin position="2464"/>
        <end position="2553"/>
    </location>
</feature>
<feature type="region of interest" description="Disordered" evidence="2">
    <location>
        <begin position="912"/>
        <end position="955"/>
    </location>
</feature>
<evidence type="ECO:0000313" key="3">
    <source>
        <dbReference type="EMBL" id="EDO02282.1"/>
    </source>
</evidence>
<feature type="coiled-coil region" evidence="1">
    <location>
        <begin position="6291"/>
        <end position="6452"/>
    </location>
</feature>
<feature type="compositionally biased region" description="Basic and acidic residues" evidence="2">
    <location>
        <begin position="2043"/>
        <end position="2057"/>
    </location>
</feature>
<feature type="region of interest" description="Disordered" evidence="2">
    <location>
        <begin position="1"/>
        <end position="74"/>
    </location>
</feature>
<feature type="region of interest" description="Disordered" evidence="2">
    <location>
        <begin position="242"/>
        <end position="274"/>
    </location>
</feature>
<feature type="compositionally biased region" description="Basic and acidic residues" evidence="2">
    <location>
        <begin position="1365"/>
        <end position="1442"/>
    </location>
</feature>
<feature type="compositionally biased region" description="Basic and acidic residues" evidence="2">
    <location>
        <begin position="4496"/>
        <end position="4506"/>
    </location>
</feature>
<feature type="region of interest" description="Disordered" evidence="2">
    <location>
        <begin position="3247"/>
        <end position="3266"/>
    </location>
</feature>
<feature type="region of interest" description="Disordered" evidence="2">
    <location>
        <begin position="5376"/>
        <end position="5420"/>
    </location>
</feature>
<dbReference type="GO" id="GO:0000934">
    <property type="term" value="C:porous cell septum"/>
    <property type="evidence" value="ECO:0000318"/>
    <property type="project" value="GO_Central"/>
</dbReference>
<protein>
    <recommendedName>
        <fullName evidence="5">Involucrin repeat protein</fullName>
    </recommendedName>
</protein>
<feature type="compositionally biased region" description="Basic and acidic residues" evidence="2">
    <location>
        <begin position="1751"/>
        <end position="1772"/>
    </location>
</feature>
<feature type="compositionally biased region" description="Basic and acidic residues" evidence="2">
    <location>
        <begin position="670"/>
        <end position="741"/>
    </location>
</feature>
<feature type="region of interest" description="Disordered" evidence="2">
    <location>
        <begin position="3804"/>
        <end position="3992"/>
    </location>
</feature>
<feature type="compositionally biased region" description="Low complexity" evidence="2">
    <location>
        <begin position="260"/>
        <end position="274"/>
    </location>
</feature>
<dbReference type="HOGENOM" id="CLU_000045_0_0_1"/>
<feature type="compositionally biased region" description="Basic and acidic residues" evidence="2">
    <location>
        <begin position="2874"/>
        <end position="2884"/>
    </location>
</feature>
<feature type="region of interest" description="Disordered" evidence="2">
    <location>
        <begin position="5458"/>
        <end position="5486"/>
    </location>
</feature>
<dbReference type="InParanoid" id="A7EHG6"/>
<feature type="compositionally biased region" description="Low complexity" evidence="2">
    <location>
        <begin position="1235"/>
        <end position="1249"/>
    </location>
</feature>
<feature type="compositionally biased region" description="Basic and acidic residues" evidence="2">
    <location>
        <begin position="2703"/>
        <end position="2723"/>
    </location>
</feature>
<dbReference type="EMBL" id="CH476625">
    <property type="protein sequence ID" value="EDO02282.1"/>
    <property type="molecule type" value="Genomic_DNA"/>
</dbReference>
<feature type="compositionally biased region" description="Basic and acidic residues" evidence="2">
    <location>
        <begin position="1037"/>
        <end position="1071"/>
    </location>
</feature>
<feature type="compositionally biased region" description="Polar residues" evidence="2">
    <location>
        <begin position="4462"/>
        <end position="4472"/>
    </location>
</feature>
<feature type="compositionally biased region" description="Polar residues" evidence="2">
    <location>
        <begin position="2203"/>
        <end position="2212"/>
    </location>
</feature>
<feature type="compositionally biased region" description="Basic and acidic residues" evidence="2">
    <location>
        <begin position="1853"/>
        <end position="1871"/>
    </location>
</feature>
<dbReference type="RefSeq" id="XP_001594950.1">
    <property type="nucleotide sequence ID" value="XM_001594900.1"/>
</dbReference>
<feature type="compositionally biased region" description="Low complexity" evidence="2">
    <location>
        <begin position="1777"/>
        <end position="1787"/>
    </location>
</feature>
<feature type="region of interest" description="Disordered" evidence="2">
    <location>
        <begin position="3392"/>
        <end position="3433"/>
    </location>
</feature>
<feature type="region of interest" description="Disordered" evidence="2">
    <location>
        <begin position="5786"/>
        <end position="5843"/>
    </location>
</feature>
<feature type="compositionally biased region" description="Acidic residues" evidence="2">
    <location>
        <begin position="2741"/>
        <end position="2750"/>
    </location>
</feature>
<feature type="region of interest" description="Disordered" evidence="2">
    <location>
        <begin position="5214"/>
        <end position="5284"/>
    </location>
</feature>
<accession>A7EHG6</accession>
<feature type="compositionally biased region" description="Gly residues" evidence="2">
    <location>
        <begin position="456"/>
        <end position="471"/>
    </location>
</feature>
<feature type="region of interest" description="Disordered" evidence="2">
    <location>
        <begin position="4685"/>
        <end position="4748"/>
    </location>
</feature>
<feature type="compositionally biased region" description="Low complexity" evidence="2">
    <location>
        <begin position="1957"/>
        <end position="1967"/>
    </location>
</feature>
<keyword evidence="4" id="KW-1185">Reference proteome</keyword>
<feature type="region of interest" description="Disordered" evidence="2">
    <location>
        <begin position="3555"/>
        <end position="3628"/>
    </location>
</feature>
<feature type="compositionally biased region" description="Low complexity" evidence="2">
    <location>
        <begin position="1840"/>
        <end position="1852"/>
    </location>
</feature>
<feature type="region of interest" description="Disordered" evidence="2">
    <location>
        <begin position="853"/>
        <end position="896"/>
    </location>
</feature>
<feature type="compositionally biased region" description="Low complexity" evidence="2">
    <location>
        <begin position="6242"/>
        <end position="6257"/>
    </location>
</feature>
<feature type="compositionally biased region" description="Polar residues" evidence="2">
    <location>
        <begin position="4518"/>
        <end position="4533"/>
    </location>
</feature>
<evidence type="ECO:0000313" key="4">
    <source>
        <dbReference type="Proteomes" id="UP000001312"/>
    </source>
</evidence>
<feature type="region of interest" description="Disordered" evidence="2">
    <location>
        <begin position="4984"/>
        <end position="5045"/>
    </location>
</feature>
<feature type="compositionally biased region" description="Low complexity" evidence="2">
    <location>
        <begin position="6163"/>
        <end position="6174"/>
    </location>
</feature>
<feature type="compositionally biased region" description="Basic and acidic residues" evidence="2">
    <location>
        <begin position="1605"/>
        <end position="1629"/>
    </location>
</feature>
<feature type="region of interest" description="Disordered" evidence="2">
    <location>
        <begin position="3190"/>
        <end position="3209"/>
    </location>
</feature>
<feature type="compositionally biased region" description="Basic and acidic residues" evidence="2">
    <location>
        <begin position="1691"/>
        <end position="1725"/>
    </location>
</feature>
<feature type="compositionally biased region" description="Low complexity" evidence="2">
    <location>
        <begin position="2534"/>
        <end position="2546"/>
    </location>
</feature>
<name>A7EHG6_SCLS1</name>
<feature type="compositionally biased region" description="Basic and acidic residues" evidence="2">
    <location>
        <begin position="623"/>
        <end position="637"/>
    </location>
</feature>
<feature type="compositionally biased region" description="Basic and acidic residues" evidence="2">
    <location>
        <begin position="1130"/>
        <end position="1157"/>
    </location>
</feature>
<feature type="compositionally biased region" description="Basic and acidic residues" evidence="2">
    <location>
        <begin position="645"/>
        <end position="659"/>
    </location>
</feature>
<feature type="compositionally biased region" description="Polar residues" evidence="2">
    <location>
        <begin position="2593"/>
        <end position="2612"/>
    </location>
</feature>
<feature type="compositionally biased region" description="Gly residues" evidence="2">
    <location>
        <begin position="21"/>
        <end position="32"/>
    </location>
</feature>
<feature type="compositionally biased region" description="Acidic residues" evidence="2">
    <location>
        <begin position="1986"/>
        <end position="1995"/>
    </location>
</feature>
<feature type="compositionally biased region" description="Basic and acidic residues" evidence="2">
    <location>
        <begin position="821"/>
        <end position="836"/>
    </location>
</feature>
<sequence length="6771" mass="754375">MAEKRDRYGVRGDPSIAPGGNAYGNGIGGRGFNGRPPPGSGFDADDSSFLGRGNERYDSMPPNTPMTPYTPYTPYTPHTPYTPMTMGYDGGESSLSIGTPRHDRYYGGESAVAGRPAVTPANAGYQGGVGSYNVGTPRNDRYDGRETYVERRDPRLGRYNPAESTMSADTPRTGRFDPAMESSIAHPDTPRTAHYDTTATTMSMDPSRTGPYDKDNTTTAAPYYDPAQARERERQMMEREKFEREGGMRRSPGMVHGPPSTNYLSTSGSSTSSYLDISRNYPTKGFSFRSFFTTPSEKSDSKKKKEKKKSKKLTKHNSSSSSSLNEDLAFGTGFLRYRRKRSVRARDGRDRQWETVGYKSSKENLRDTRPAINERPTSGKRLATDAEILAVGAGLAKLARDHIKKERIGKNGRGARESASSSRRRASRDTDHNNDDDAWESASDDESDSSVDAGLAFGGGSNVGKSKGGFFGRKRVHGPKSRKSSVVDPRLLGPVNSLNGYLSDRQVGFEDVQWESGSDFGQHTYIPYNHQDRPAPVPLQQPQPITPVSQSVYHEPSYVRSESGGILKNSSGRPKSLAGAAFAGVAAAAFGAVISSARRDEKENSRDDERRDNRSYSESAISRQEEYRRERREDHYSIADSSISKPRDDERKERRRDYDQSSIADSNLTWDEKREKRREERRKDDSRSSTSNSDRDRNRERTRDDPDAAAEERERRRRERREERRAADRIEDNYEERRTHVLSEISAIARTPTDPFQYQLTESPTREESSNRQSREQSEPSVVTIAREPDFSSKRSSSIKDTSLVSRSDPPIDVSDEDDREQQRRDHDKALHDAEHSTAPIEAAAILAAATVIVSESSRESKSSKRRGERRTDSEDVAKDEVSTDDTEKSRDEVMEEADRAYREIVMARKVAAEVRRSRTPSPERSIMDKYEEEPEEEPPRIVTPPGMHERKKGPYDAPNADFVLDFIMTPKDFKVYSIPSRRYKVDEADLKGPFMTKYADSGLNRPLLNLVVPTPISTPSPEKQFATAVKNGNGNRKTDSSSRSDDRSNERRRSEPEPGPEPERYSKPTVEEEEREEIATRSQNESTQSRVEYQDREQEQSYSLVDELVDEPRDRIQGREQAQAYSLADEPRDRDQDREKVQSYSLVDEHRDRFQTREQISSYSLVDEPRDRDQDLEQAQSYQLEEEPRVRFQDREQAQSYQLEDEPRDQDRRKRSTRDIPPIVVAPRVDLVRSSEVSVPSPTQSTVSKAVTWGPNETKHFEVESPTETRDEFISDSSPETPEKPRYSEPRSEPESEPKSPGGWAAMAAGIINAGAAVASPIGSPRRPEVSELARILKAREKERNERAYEYRGVVVEPESPYGEPRRESPPSDMRRDSLPREVAVESENSRAESRRESPPRDTRSETLPRDSRRDSPPGDARRESLSENTRRDSPSRDTERQYLPQATRRDSPPSVGPKPSLLQSSHIPGSFDDDLDFTATVAAGLQDTGFNPDLVIEDPAFRKRDSPPGSNEYAYKAPWAESITDVSSTPGEESSNRGFVMGEVPETPKDWSSVSPADEESSRLARKEQKRRDKERRRSGGDVYSPMTDVIVEESESYFDSSRQSRKEQKKRDKEEARRQSLLREESSFVDISPDGEFVEEPESYVEPVDTPKKSKKPSRSSTYDNDDVDPSVSTPKRRSSKRSLTYDGKVESPLRESHRSSLRESHRSYSLDDVKNGDESKIPRKSKERLQGRTDSPDPSQVPLPRSESSREELDLSREPERSSRREGDPLWASSRSILSADSSSKFDEEDSPQKSRKDRSSIKEDNESARSIALEPTRNENEDPKKKAKETAPRKGSGLFGFFSGSRGDTSKEEPAKGTRDDADEAKKKKKKRSSTSDGITGSQPFGDLTQVASNDANGQRSRGEDGEQEFRNDGEKKRSKSSDSKKSSFLDNAGILGAGAGLAAGAIAISAQHQQQNAANNNDSEGTTGDMGAMGKRGEQEMEEDILDPEIIERQIRPSIDPQYGDLLPLPPSGPVSPNFEPIDDLPKLPESRPGTPESEKRTVGTPREKTPRNRKSLQETPVKSPSQSAVPLKFVMGNRSNPASPIMTRSTGNTPFPAFQFSPIPESAIIPRSRSRPMSWDNTKEFQPLYLLETNKRGSFVPEELVEPLPHLPLSRTNSELDVADLPESGFLEELDLHRPSLDPLSTNLPSDDLASGESTPTTITFRKNLAPSVEFPRDSFPSIEAKQNLPSDVHSREQSPPKSVTHAIGVAAISTAASLATASRDTSNEQEPRSFHQIQDQSGDNSSESSESHDIAVTREKSLQTFSETSNKQDMSIEEEVKPTEEFPLFEPKKNEKIGEGLPLASDDVNDQTENLSEPVQEPEPDFIPTEAENFEPVDQVSIPLSKEKKGKKGEAESLGTEPDPIPEIQTITPGQGDTQELSLDHASSEQHNVTEPGQDIAEEVATPVDVKPLGFLTELKNENTNEETGKIDLSSEPEFEMETVDSIEPSELMDKSPPDDMPDDNQQQQVPESSQGIVQEPVPWAENSSVEESSISNSKTDNEAENITPEMEELYSELVVEPTTKMPIQERSREEFPELHRDISDPSSPLINPNSPTISDSTLPETPGDITPIVDVFARSKSNRDEEKAMKAKFNSLHPEQEEVVIEPRHNQPTVSQIQEDTSLDLSQDPVEERIAEPATPADANPVEESLTTQSKEDKEEKEQAKREQTTDIEQKVSPVDTIQELEQLPEVQESDVEENSVLDDIPGSFAPPSPKQNEEEREDSKAADLEHPVESQIPSLILERLSERPTPMIGPGGWPETPESVSEKPTPVIGPNDLPKTPAALPTSSTKETSKSNVNDYLPSAEPIIPVFAAVTAALGAAQLKSDETSQEKIGLDGLTSGYAKDQPSPEKQLQEEFEADAMPKDTPKDLGEDITKLDEHPGDYQEDELSPAPQLPAELVEESEEEKERQSAPQTPQDEQVQFFDELEQTPGAERQKEEKSILTESETPNGLDAESQEDQLTLVEQLEDDFESGIGKEKEHENQNQDGQLPSDINQSDNATKELNEQTDMPVSQPEIEDLTNEPVLKEPKEIDMTDEKQQILDESASVGNIITELTALGETPSIPQEQEKIENVHVYPVIAEPKVAEPEIADKRPIDLIITAPEAEALTPSEKSEEQTKGDSLPSSDFSKEIMEPEIVEEMKPVDVPEQQPSEDSSIIVDPEAELATPDKNQDNMIEPTHVEDASLSPTVDEIKNGEAKVETVKSPDIQQEITVAPEVPSIVNRGIEFSAPPKRSKKDKNERGKQEQDSIEDHIVSIDITPADESSKTEPPAEQQNTAPVEQIITIPAKGLAPYDMLPAAPMTAGLSGLMGPLTGRRLSVVEMVRTLGWGKKKDDAAIAAAEQGLPPRPSTARPASGSDATHGFPEFSMPNAVEGGPTTTLTPTSQLREWALPDKDSEEMSEKGQNIVSPDTEAIPSIVVEEEPLSTKPKEDTTKKFLEPQVTELNEDLQGDQLYERRPGRRRRSILSYLPEEAFKAMRGEYVTIESITPSLTVDPAFIQQARKLTSEPSFDRPVQGEKESESVPEVSSEQSTKDNKEHQILQSSVSEDMAKEEAVDASEDAAIEEPEIQTPENHEPLEIPHETVPEDVEAAEVPFEDVSEAVVDKSSEPEGFHREVAQEDVSAPQPQTEQILEPMVEGSGKLSKFNGATDQENTFMPEPLPADSPEPIFERSGEFTGTPRDFSQEDIFAPQEAIEHILEPSATGNEPSLPTESIFEEVTKNVEIPDQSHVGESSLPRETIPEDIMASVEYLEPNPGLQDTYLTREPVSEKPDKNTESVMPNTVDDFPLPRHDSPEDASREIENAEPIHSVEDKALPREPLLEETSKDANESLSGQITPQDSINIEIPEPIHTSEESFSLTEPAPETETAKPASSEILTAEETESQNEPVLRGSNTSRKNKEDKLEPEPEVPTEVTREPEKPLTEEPMSEKPLEAKGSFGREICEQPVEKLVESTETEIRDHLGPASVPLPEEPVAESMEFNEPALIPLPEDSFNDFIELSDPTLVPMPEDSFDEYTEVNEPTSIPPEDPINKFNEFNEAVSVPLPEDSSEEYIEVDRQTFMPLPEESFNEFIETNEPALKPLLEDEFFEINEPASVPLPEDSFDEFIELNEPAMMAPHKSIINQSVELNGPASVPLPEGSLDEFIELDEPTNSDVPEPYVEDSISNSIPEKDFVNPEVRQPKVRENLDYLEHAASIPLPEDIVEQTIERPDVTVPADRRILDFSGPVSPVFTPVLLPGEFLPAEPYAETEIRAVEPESEEMPLISDVPIAKPSGETTFNEPQESEVIPAEPSQETEQKPIESTRGLIVTSSNIETNKSISEDDFVEPASDLSMEAFDKDEKKQNSEVEMPSAEDISTKAPVMSSTSHEADDIPPQANAQDSVQSVSENGQTSDENTILPTLKEVDVRQDNNSETTLKPSLENQEDIESVYKDIHDLPESNSTDASSDKSQNDIKNVRPLILNPPGELSTQSNSKMTPFSQPVVQPPTEELHRDITSEETAGATAVLTIYQEQTFEPGLAEEVSNPFEEPVIESMISQPQTDILQEPVVESENEREETAAPQESTAPQNPTIELRITNEEPTPSSLPIMEPDIETEEAAVPRKSTIESNANDEEPFPSWDPITELQLMKEEGFISEESTFESTTSQPQTNISQGPFVEPETTKEESFVPQESRINEEGPTFQQELEIEPKVSDPPVSLVQDSATSPIFWKEQPVIRKPVIEVNNPKPEEIALPESPTESKSFEPEMILPQESVVEPETIGDVPIIQERAIDFPRPDLELDVPQGVPLKQSVVGPEHIPLPGSPIEQEVFEPEHIFLSESPIELSVVEPEHIPLPGSPIEQSVVEPEQIPLPKSPINREFSELEIPLQREPIYNSHIFGEPMLTQKRPIDSEISSPEPVVPLDLPLGHKVFEPSQIPLPESPLHQETFEPEALVRQEPKAEPSISDLMKPMQAEPSKESHLTMTETRENEWVWPAEESNEEKKNGESVATSTKEPSDVAHQLENLGNAPLEITEPLSARDNAREPAQEVSADPDEESFFDVVEYFTEEEIEADLAPRISQEQDVVPSLKEFMLHEYKAVPAEELQKVDLPPEMLIEEHAQGEHRPSEDDVTGVLTKNSKDINDREFGFSSPVQFIPKDTQLGVPDVEDLVPAEIIVDEFKAKPTEEMPKEVQQQTKGEWGPVSTKKSEWDKKGRESSLSTPLEPEVPIVATELPEDIPSNSGKPGGLLPTIDDVSDTHTSFQIPQVETLVRADDNFDTSPDKKWKEIPSRKLDAESRPLAVPSTDAVSEAQDVKPADLFLASPIPMRNIVQASQPIAELGIILPITSPSSSKQISDEPYNISTDLSRIGSKKDKRKRQSTLNLDTPQDDRSTFWADEVPEAEVVRAVPVIEDIGRDEFYSHIASTVKKPQANEFSRPPAKKGKKNTNRESFNIEDFRPLTEADLQKIEPMNERKEMLSVVPATAAIASEADLARESKGPEIEPVKEEENQLMQTLLDNGEERQDMDNGRPSDDIFNHSGLDDKDQNTSETKDEFGQPSNDGFREEHTILKGPEQIEKIQEPMIEQHRESESREVGTPTPRIPVLTDAEFVQEPEQMERTQELMIGDPSKSAIVEARETRIPSPLSHVLDNADYVQEPEQLETTQEKTIAESLAEPATTIVQEPEQMEAPQGQEARIPAQSKAVEANILRKPKQMETVQEPMAQIPVRPLIMEGRETVIPTPLRHSVSDNDWQLEIETTPASKSYASSISPSPGRSPTAQEPRGDLPEEYLSRHSRRDMEKRKRKTSIEVENEQDLLPAPIQEALRNIIVEPRARRVSPSPSPSPTAERAKRARSRSRPPSRPGTPGLTMLPEEPEEEHAQNIGNRDSAFVNDSPTPLQGNFTNKHELVRDSAIHLRDNSPSVRVRSPVSSADAAIDSMEWPPVDEDAGTVDLEQPQRPKVVENLKRHDHGVDDLPSQRHRGEEHTDLQRTQAIHRTPSPLEGRHKLTRKSSLTRGELAEANHVDFVRSQRLKAFQTKSKEKLSEPHQAEPINKPVTPEKEHTRHRVHRSELPDAQYRKPKENKYGDLESVKTPRAEQRSISESSPALFGSAALAAAGLGFAAARRSSQESRPLSAQSHKSQKSASNISVARLRTPAPLDAPHQPQFPDSASTNRSFTPPLRRTARKISGDLKSLRQQSNIDLAKEIGPASLDTATSTSSTNSANPTANEGRARAQEMADVYDGYGEGHMGSPRSPTRPHSMRRRQSMQVLELESKLDQLTAENRALAESKAHAEHMLRSSQGAPAALVERDAEIDLLKRTLSSMQDEVKRLTEVNAGLTSAAVTLGQQHNARYGILESQHAQTSRELQQAREAHHNLQNEVDGIIHNAIQERDQEIASLRSQLDVAKEQIRAMQREILAAKAGDAQFLTIRDEDYFDGACQQLCQHVQQWVLRFSKFSDMRACRLTREINNDKTIDRLDNAILDGSDVDNYLADRVRRRDVFMSMTMTMVWEFIFTRYLFGMDREQRQKLKSLEKLLSDVGPSSAVHQWRATTLTLLSKRASFAKQREQDTLAVVHAILETLTEILPPPSHLEDQIEEQLKRVVKAAVDLSIEMRTQRAEYMMLPPLQPEYDANGDLASKVSFNAALMNERSGDTVSNEELEAQKAVVRVVLFPLVVKKGDDLGQGDEEIVVCPAQVLVAKPRIGKGRVGRVYSPASGDVDRRSSSRTPASMQSSMPDTNVI</sequence>
<feature type="region of interest" description="Disordered" evidence="2">
    <location>
        <begin position="2872"/>
        <end position="3083"/>
    </location>
</feature>
<feature type="compositionally biased region" description="Polar residues" evidence="2">
    <location>
        <begin position="1895"/>
        <end position="1905"/>
    </location>
</feature>
<feature type="compositionally biased region" description="Basic residues" evidence="2">
    <location>
        <begin position="301"/>
        <end position="315"/>
    </location>
</feature>
<feature type="region of interest" description="Disordered" evidence="2">
    <location>
        <begin position="6065"/>
        <end position="6133"/>
    </location>
</feature>
<feature type="region of interest" description="Disordered" evidence="2">
    <location>
        <begin position="5519"/>
        <end position="5538"/>
    </location>
</feature>
<feature type="region of interest" description="Disordered" evidence="2">
    <location>
        <begin position="341"/>
        <end position="379"/>
    </location>
</feature>
<feature type="compositionally biased region" description="Basic and acidic residues" evidence="2">
    <location>
        <begin position="3838"/>
        <end position="3853"/>
    </location>
</feature>
<feature type="compositionally biased region" description="Polar residues" evidence="2">
    <location>
        <begin position="2064"/>
        <end position="2075"/>
    </location>
</feature>
<feature type="compositionally biased region" description="Basic and acidic residues" evidence="2">
    <location>
        <begin position="3817"/>
        <end position="3826"/>
    </location>
</feature>
<feature type="compositionally biased region" description="Low complexity" evidence="2">
    <location>
        <begin position="5788"/>
        <end position="5805"/>
    </location>
</feature>
<feature type="compositionally biased region" description="Basic and acidic residues" evidence="2">
    <location>
        <begin position="597"/>
        <end position="615"/>
    </location>
</feature>
<feature type="compositionally biased region" description="Polar residues" evidence="2">
    <location>
        <begin position="5919"/>
        <end position="5931"/>
    </location>
</feature>
<organism evidence="3 4">
    <name type="scientific">Sclerotinia sclerotiorum (strain ATCC 18683 / 1980 / Ss-1)</name>
    <name type="common">White mold</name>
    <name type="synonym">Whetzelinia sclerotiorum</name>
    <dbReference type="NCBI Taxonomy" id="665079"/>
    <lineage>
        <taxon>Eukaryota</taxon>
        <taxon>Fungi</taxon>
        <taxon>Dikarya</taxon>
        <taxon>Ascomycota</taxon>
        <taxon>Pezizomycotina</taxon>
        <taxon>Leotiomycetes</taxon>
        <taxon>Helotiales</taxon>
        <taxon>Sclerotiniaceae</taxon>
        <taxon>Sclerotinia</taxon>
    </lineage>
</organism>
<feature type="region of interest" description="Disordered" evidence="2">
    <location>
        <begin position="2569"/>
        <end position="2848"/>
    </location>
</feature>
<feature type="compositionally biased region" description="Polar residues" evidence="2">
    <location>
        <begin position="2084"/>
        <end position="2100"/>
    </location>
</feature>
<feature type="compositionally biased region" description="Basic and acidic residues" evidence="2">
    <location>
        <begin position="360"/>
        <end position="369"/>
    </location>
</feature>
<feature type="compositionally biased region" description="Basic and acidic residues" evidence="2">
    <location>
        <begin position="1341"/>
        <end position="1351"/>
    </location>
</feature>
<dbReference type="PANTHER" id="PTHR40641">
    <property type="entry name" value="INVOLUCRIN REPEAT PROTEIN (AFU_ORTHOLOGUE AFUA_2G08060)"/>
    <property type="match status" value="1"/>
</dbReference>
<feature type="compositionally biased region" description="Polar residues" evidence="2">
    <location>
        <begin position="2961"/>
        <end position="2970"/>
    </location>
</feature>
<evidence type="ECO:0008006" key="5">
    <source>
        <dbReference type="Google" id="ProtNLM"/>
    </source>
</evidence>
<feature type="compositionally biased region" description="Basic and acidic residues" evidence="2">
    <location>
        <begin position="2576"/>
        <end position="2592"/>
    </location>
</feature>
<feature type="region of interest" description="Disordered" evidence="2">
    <location>
        <begin position="4308"/>
        <end position="4544"/>
    </location>
</feature>
<feature type="region of interest" description="Disordered" evidence="2">
    <location>
        <begin position="5544"/>
        <end position="5632"/>
    </location>
</feature>
<feature type="compositionally biased region" description="Basic and acidic residues" evidence="2">
    <location>
        <begin position="764"/>
        <end position="778"/>
    </location>
</feature>
<feature type="compositionally biased region" description="Basic and acidic residues" evidence="2">
    <location>
        <begin position="2326"/>
        <end position="2346"/>
    </location>
</feature>
<feature type="compositionally biased region" description="Basic and acidic residues" evidence="2">
    <location>
        <begin position="1187"/>
        <end position="1198"/>
    </location>
</feature>
<feature type="compositionally biased region" description="Basic and acidic residues" evidence="2">
    <location>
        <begin position="5004"/>
        <end position="5019"/>
    </location>
</feature>
<feature type="compositionally biased region" description="Basic and acidic residues" evidence="2">
    <location>
        <begin position="5590"/>
        <end position="5622"/>
    </location>
</feature>
<feature type="compositionally biased region" description="Basic and acidic residues" evidence="2">
    <location>
        <begin position="5548"/>
        <end position="5583"/>
    </location>
</feature>
<feature type="compositionally biased region" description="Basic and acidic residues" evidence="2">
    <location>
        <begin position="6097"/>
        <end position="6128"/>
    </location>
</feature>
<feature type="compositionally biased region" description="Basic and acidic residues" evidence="2">
    <location>
        <begin position="2297"/>
        <end position="2309"/>
    </location>
</feature>
<feature type="compositionally biased region" description="Basic and acidic residues" evidence="2">
    <location>
        <begin position="3859"/>
        <end position="3880"/>
    </location>
</feature>
<feature type="compositionally biased region" description="Polar residues" evidence="2">
    <location>
        <begin position="2283"/>
        <end position="2292"/>
    </location>
</feature>
<feature type="compositionally biased region" description="Polar residues" evidence="2">
    <location>
        <begin position="4427"/>
        <end position="4449"/>
    </location>
</feature>
<feature type="compositionally biased region" description="Polar residues" evidence="2">
    <location>
        <begin position="3881"/>
        <end position="3893"/>
    </location>
</feature>
<feature type="compositionally biased region" description="Basic and acidic residues" evidence="2">
    <location>
        <begin position="6066"/>
        <end position="6076"/>
    </location>
</feature>
<feature type="region of interest" description="Disordered" evidence="2">
    <location>
        <begin position="3666"/>
        <end position="3733"/>
    </location>
</feature>
<evidence type="ECO:0000256" key="2">
    <source>
        <dbReference type="SAM" id="MobiDB-lite"/>
    </source>
</evidence>
<dbReference type="KEGG" id="ssl:SS1G_04758"/>
<feature type="compositionally biased region" description="Polar residues" evidence="2">
    <location>
        <begin position="2310"/>
        <end position="2321"/>
    </location>
</feature>
<feature type="compositionally biased region" description="Polar residues" evidence="2">
    <location>
        <begin position="2417"/>
        <end position="2429"/>
    </location>
</feature>
<feature type="compositionally biased region" description="Polar residues" evidence="2">
    <location>
        <begin position="754"/>
        <end position="763"/>
    </location>
</feature>
<feature type="compositionally biased region" description="Low complexity" evidence="2">
    <location>
        <begin position="2258"/>
        <end position="2272"/>
    </location>
</feature>
<feature type="compositionally biased region" description="Basic and acidic residues" evidence="2">
    <location>
        <begin position="1821"/>
        <end position="1837"/>
    </location>
</feature>
<keyword evidence="1" id="KW-0175">Coiled coil</keyword>
<feature type="region of interest" description="Disordered" evidence="2">
    <location>
        <begin position="594"/>
        <end position="839"/>
    </location>
</feature>
<feature type="region of interest" description="Disordered" evidence="2">
    <location>
        <begin position="200"/>
        <end position="221"/>
    </location>
</feature>
<feature type="compositionally biased region" description="Basic and acidic residues" evidence="2">
    <location>
        <begin position="4386"/>
        <end position="4396"/>
    </location>
</feature>
<feature type="region of interest" description="Disordered" evidence="2">
    <location>
        <begin position="1957"/>
        <end position="2108"/>
    </location>
</feature>
<dbReference type="InterPro" id="IPR053268">
    <property type="entry name" value="Woronin_anchor"/>
</dbReference>
<feature type="compositionally biased region" description="Acidic residues" evidence="2">
    <location>
        <begin position="3606"/>
        <end position="3618"/>
    </location>
</feature>
<feature type="compositionally biased region" description="Polar residues" evidence="2">
    <location>
        <begin position="3035"/>
        <end position="3049"/>
    </location>
</feature>
<feature type="compositionally biased region" description="Polar residues" evidence="2">
    <location>
        <begin position="1081"/>
        <end position="1092"/>
    </location>
</feature>
<dbReference type="OMA" id="RCAPLQC"/>
<feature type="region of interest" description="Disordered" evidence="2">
    <location>
        <begin position="1341"/>
        <end position="1936"/>
    </location>
</feature>
<feature type="compositionally biased region" description="Basic and acidic residues" evidence="2">
    <location>
        <begin position="2765"/>
        <end position="2782"/>
    </location>
</feature>
<feature type="compositionally biased region" description="Basic and acidic residues" evidence="2">
    <location>
        <begin position="344"/>
        <end position="353"/>
    </location>
</feature>
<feature type="region of interest" description="Disordered" evidence="2">
    <location>
        <begin position="6235"/>
        <end position="6261"/>
    </location>
</feature>
<feature type="compositionally biased region" description="Pro residues" evidence="2">
    <location>
        <begin position="535"/>
        <end position="545"/>
    </location>
</feature>
<feature type="compositionally biased region" description="Polar residues" evidence="2">
    <location>
        <begin position="6755"/>
        <end position="6771"/>
    </location>
</feature>
<gene>
    <name evidence="3" type="ORF">SS1G_04758</name>
</gene>
<feature type="compositionally biased region" description="Basic and acidic residues" evidence="2">
    <location>
        <begin position="1562"/>
        <end position="1582"/>
    </location>
</feature>
<feature type="compositionally biased region" description="Basic and acidic residues" evidence="2">
    <location>
        <begin position="870"/>
        <end position="896"/>
    </location>
</feature>
<feature type="compositionally biased region" description="Basic and acidic residues" evidence="2">
    <location>
        <begin position="3288"/>
        <end position="3305"/>
    </location>
</feature>
<feature type="compositionally biased region" description="Basic and acidic residues" evidence="2">
    <location>
        <begin position="1795"/>
        <end position="1812"/>
    </location>
</feature>
<feature type="region of interest" description="Disordered" evidence="2">
    <location>
        <begin position="288"/>
        <end position="325"/>
    </location>
</feature>